<evidence type="ECO:0000313" key="4">
    <source>
        <dbReference type="Proteomes" id="UP000021053"/>
    </source>
</evidence>
<dbReference type="InterPro" id="IPR036388">
    <property type="entry name" value="WH-like_DNA-bd_sf"/>
</dbReference>
<feature type="domain" description="HTH iclR-type" evidence="2">
    <location>
        <begin position="33"/>
        <end position="80"/>
    </location>
</feature>
<keyword evidence="3" id="KW-0418">Kinase</keyword>
<dbReference type="Gene3D" id="3.30.420.40">
    <property type="match status" value="2"/>
</dbReference>
<dbReference type="InterPro" id="IPR036390">
    <property type="entry name" value="WH_DNA-bd_sf"/>
</dbReference>
<dbReference type="EMBL" id="JFBT01000001">
    <property type="protein sequence ID" value="EXG80656.1"/>
    <property type="molecule type" value="Genomic_DNA"/>
</dbReference>
<name>A0A011AF48_9ACTN</name>
<dbReference type="Pfam" id="PF09339">
    <property type="entry name" value="HTH_IclR"/>
    <property type="match status" value="1"/>
</dbReference>
<keyword evidence="4" id="KW-1185">Reference proteome</keyword>
<dbReference type="HOGENOM" id="CLU_036604_13_3_11"/>
<evidence type="ECO:0000256" key="1">
    <source>
        <dbReference type="ARBA" id="ARBA00006479"/>
    </source>
</evidence>
<evidence type="ECO:0000259" key="2">
    <source>
        <dbReference type="Pfam" id="PF09339"/>
    </source>
</evidence>
<evidence type="ECO:0000313" key="3">
    <source>
        <dbReference type="EMBL" id="EXG80656.1"/>
    </source>
</evidence>
<sequence>MVGTVPLVTTWPFGDDAGATAPAVVGVGDLRTANAAAVLASIRTAEDPPRVAELARSTRLSRPTVELIVNDLLTSGLVEEEQAPPARGVQSPGRPARRLRFRPRAGYVVGIDVRSRSLAVGLADLDGETVLIRRRTVRRDLTGAARARAVVEAVRAALAEAGVDAHRVCAATVGTPGWVQDTTRLRYVDNLRDWADVDIAAILGDELRCPVAVDNDANLAALGEQWRGGAATTGEMVFILLGERLGAGIITGGRLLRGQHGAAGEIGFMIFPDGSPLAARAIGEPGVGRPGIEPSSIYSDAAIVRGAADGDPDAIRALELVGERLADALAPVLLALDPAVVVLGTSLFALPDLATACEYVLRAAERRAPALLVDPPGWRLSTLGDDAILIGAVRFGLAAVERVLRTRPTELGLSPVR</sequence>
<dbReference type="GO" id="GO:0016301">
    <property type="term" value="F:kinase activity"/>
    <property type="evidence" value="ECO:0007669"/>
    <property type="project" value="UniProtKB-KW"/>
</dbReference>
<organism evidence="3 4">
    <name type="scientific">Cryptosporangium arvum DSM 44712</name>
    <dbReference type="NCBI Taxonomy" id="927661"/>
    <lineage>
        <taxon>Bacteria</taxon>
        <taxon>Bacillati</taxon>
        <taxon>Actinomycetota</taxon>
        <taxon>Actinomycetes</taxon>
        <taxon>Cryptosporangiales</taxon>
        <taxon>Cryptosporangiaceae</taxon>
        <taxon>Cryptosporangium</taxon>
    </lineage>
</organism>
<dbReference type="GO" id="GO:0006355">
    <property type="term" value="P:regulation of DNA-templated transcription"/>
    <property type="evidence" value="ECO:0007669"/>
    <property type="project" value="InterPro"/>
</dbReference>
<protein>
    <submittedName>
        <fullName evidence="3">Transcriptional regulator/sugar kinase</fullName>
    </submittedName>
</protein>
<accession>A0A011AF48</accession>
<dbReference type="Gene3D" id="1.10.10.10">
    <property type="entry name" value="Winged helix-like DNA-binding domain superfamily/Winged helix DNA-binding domain"/>
    <property type="match status" value="1"/>
</dbReference>
<dbReference type="SUPFAM" id="SSF53067">
    <property type="entry name" value="Actin-like ATPase domain"/>
    <property type="match status" value="1"/>
</dbReference>
<dbReference type="PANTHER" id="PTHR18964:SF149">
    <property type="entry name" value="BIFUNCTIONAL UDP-N-ACETYLGLUCOSAMINE 2-EPIMERASE_N-ACETYLMANNOSAMINE KINASE"/>
    <property type="match status" value="1"/>
</dbReference>
<dbReference type="InterPro" id="IPR005471">
    <property type="entry name" value="Tscrpt_reg_IclR_N"/>
</dbReference>
<dbReference type="SUPFAM" id="SSF46785">
    <property type="entry name" value="Winged helix' DNA-binding domain"/>
    <property type="match status" value="1"/>
</dbReference>
<dbReference type="OrthoDB" id="37575at2"/>
<gene>
    <name evidence="3" type="ORF">CryarDRAFT_1740</name>
</gene>
<comment type="similarity">
    <text evidence="1">Belongs to the ROK (NagC/XylR) family.</text>
</comment>
<dbReference type="PATRIC" id="fig|927661.3.peg.1710"/>
<dbReference type="GO" id="GO:0003677">
    <property type="term" value="F:DNA binding"/>
    <property type="evidence" value="ECO:0007669"/>
    <property type="project" value="InterPro"/>
</dbReference>
<dbReference type="AlphaFoldDB" id="A0A011AF48"/>
<dbReference type="InterPro" id="IPR000600">
    <property type="entry name" value="ROK"/>
</dbReference>
<dbReference type="Pfam" id="PF00480">
    <property type="entry name" value="ROK"/>
    <property type="match status" value="1"/>
</dbReference>
<dbReference type="PANTHER" id="PTHR18964">
    <property type="entry name" value="ROK (REPRESSOR, ORF, KINASE) FAMILY"/>
    <property type="match status" value="1"/>
</dbReference>
<reference evidence="3 4" key="1">
    <citation type="submission" date="2013-07" db="EMBL/GenBank/DDBJ databases">
        <authorList>
            <consortium name="DOE Joint Genome Institute"/>
            <person name="Eisen J."/>
            <person name="Huntemann M."/>
            <person name="Han J."/>
            <person name="Chen A."/>
            <person name="Kyrpides N."/>
            <person name="Mavromatis K."/>
            <person name="Markowitz V."/>
            <person name="Palaniappan K."/>
            <person name="Ivanova N."/>
            <person name="Schaumberg A."/>
            <person name="Pati A."/>
            <person name="Liolios K."/>
            <person name="Nordberg H.P."/>
            <person name="Cantor M.N."/>
            <person name="Hua S.X."/>
            <person name="Woyke T."/>
        </authorList>
    </citation>
    <scope>NUCLEOTIDE SEQUENCE [LARGE SCALE GENOMIC DNA]</scope>
    <source>
        <strain evidence="3 4">DSM 44712</strain>
    </source>
</reference>
<comment type="caution">
    <text evidence="3">The sequence shown here is derived from an EMBL/GenBank/DDBJ whole genome shotgun (WGS) entry which is preliminary data.</text>
</comment>
<keyword evidence="3" id="KW-0808">Transferase</keyword>
<dbReference type="Proteomes" id="UP000021053">
    <property type="component" value="Unassembled WGS sequence"/>
</dbReference>
<proteinExistence type="inferred from homology"/>
<dbReference type="InterPro" id="IPR043129">
    <property type="entry name" value="ATPase_NBD"/>
</dbReference>